<sequence length="386" mass="44394">MRNWLLCASVIGICCLLTGCWDVKSLQDVNYFTGIGIDYENKRYEVYVQQLDFSSVAKTEAGKGDRPALVWVGRASGETLSEAIIELYQTTQQTVFWGHLNSIVLTNRVLKNGDLLGLIDSLIRYPEIRYTPWIYGTDKKIEELFTTKPFFNLSPMNSILYAPETNYSQRPIIAPMRVSRFLRQVREPGETTLLPSLSVTNHTWTQNREPDPKLEINGAFALRNTHYQEWLPAEKLLGVRWLVDRKQGARVKLSEGDERIATLRLSKPRTKVRIAMQDGEPVFHVDFEAVASLLELWKIKSEKELETIAGKQIEEQIRTTHRIGWEANADVLDLEHRLYRRDYPTWKRLTSGGRSPLAPTRLGEVKATVKIATSGMYKMKRRMTPY</sequence>
<evidence type="ECO:0000313" key="10">
    <source>
        <dbReference type="EMBL" id="RED77526.1"/>
    </source>
</evidence>
<dbReference type="GO" id="GO:0016020">
    <property type="term" value="C:membrane"/>
    <property type="evidence" value="ECO:0007669"/>
    <property type="project" value="UniProtKB-SubCell"/>
</dbReference>
<feature type="domain" description="Spore germination GerAC-like C-terminal" evidence="8">
    <location>
        <begin position="218"/>
        <end position="350"/>
    </location>
</feature>
<keyword evidence="6" id="KW-0564">Palmitate</keyword>
<dbReference type="InterPro" id="IPR046953">
    <property type="entry name" value="Spore_GerAC-like_C"/>
</dbReference>
<protein>
    <submittedName>
        <fullName evidence="10">Ger(X)C family germination protein</fullName>
    </submittedName>
</protein>
<dbReference type="Pfam" id="PF05504">
    <property type="entry name" value="Spore_GerAC"/>
    <property type="match status" value="1"/>
</dbReference>
<dbReference type="AlphaFoldDB" id="A0A3D9JVQ9"/>
<evidence type="ECO:0000313" key="11">
    <source>
        <dbReference type="Proteomes" id="UP000256977"/>
    </source>
</evidence>
<evidence type="ECO:0000256" key="6">
    <source>
        <dbReference type="ARBA" id="ARBA00023139"/>
    </source>
</evidence>
<dbReference type="PANTHER" id="PTHR35789:SF1">
    <property type="entry name" value="SPORE GERMINATION PROTEIN B3"/>
    <property type="match status" value="1"/>
</dbReference>
<name>A0A3D9JVQ9_9BACL</name>
<proteinExistence type="inferred from homology"/>
<dbReference type="Pfam" id="PF25198">
    <property type="entry name" value="Spore_GerAC_N"/>
    <property type="match status" value="1"/>
</dbReference>
<evidence type="ECO:0000256" key="5">
    <source>
        <dbReference type="ARBA" id="ARBA00023136"/>
    </source>
</evidence>
<dbReference type="Gene3D" id="3.30.300.210">
    <property type="entry name" value="Nutrient germinant receptor protein C, domain 3"/>
    <property type="match status" value="1"/>
</dbReference>
<evidence type="ECO:0000259" key="9">
    <source>
        <dbReference type="Pfam" id="PF25198"/>
    </source>
</evidence>
<keyword evidence="11" id="KW-1185">Reference proteome</keyword>
<keyword evidence="7" id="KW-0449">Lipoprotein</keyword>
<evidence type="ECO:0000256" key="4">
    <source>
        <dbReference type="ARBA" id="ARBA00022729"/>
    </source>
</evidence>
<organism evidence="10 11">
    <name type="scientific">Cohnella phaseoli</name>
    <dbReference type="NCBI Taxonomy" id="456490"/>
    <lineage>
        <taxon>Bacteria</taxon>
        <taxon>Bacillati</taxon>
        <taxon>Bacillota</taxon>
        <taxon>Bacilli</taxon>
        <taxon>Bacillales</taxon>
        <taxon>Paenibacillaceae</taxon>
        <taxon>Cohnella</taxon>
    </lineage>
</organism>
<dbReference type="PANTHER" id="PTHR35789">
    <property type="entry name" value="SPORE GERMINATION PROTEIN B3"/>
    <property type="match status" value="1"/>
</dbReference>
<evidence type="ECO:0000256" key="1">
    <source>
        <dbReference type="ARBA" id="ARBA00004635"/>
    </source>
</evidence>
<keyword evidence="3" id="KW-0309">Germination</keyword>
<dbReference type="EMBL" id="QRDZ01000009">
    <property type="protein sequence ID" value="RED77526.1"/>
    <property type="molecule type" value="Genomic_DNA"/>
</dbReference>
<feature type="domain" description="Spore germination protein N-terminal" evidence="9">
    <location>
        <begin position="22"/>
        <end position="198"/>
    </location>
</feature>
<evidence type="ECO:0000256" key="7">
    <source>
        <dbReference type="ARBA" id="ARBA00023288"/>
    </source>
</evidence>
<dbReference type="GO" id="GO:0009847">
    <property type="term" value="P:spore germination"/>
    <property type="evidence" value="ECO:0007669"/>
    <property type="project" value="InterPro"/>
</dbReference>
<accession>A0A3D9JVQ9</accession>
<dbReference type="InterPro" id="IPR038501">
    <property type="entry name" value="Spore_GerAC_C_sf"/>
</dbReference>
<dbReference type="Proteomes" id="UP000256977">
    <property type="component" value="Unassembled WGS sequence"/>
</dbReference>
<dbReference type="InterPro" id="IPR008844">
    <property type="entry name" value="Spore_GerAC-like"/>
</dbReference>
<comment type="similarity">
    <text evidence="2">Belongs to the GerABKC lipoprotein family.</text>
</comment>
<dbReference type="NCBIfam" id="TIGR02887">
    <property type="entry name" value="spore_ger_x_C"/>
    <property type="match status" value="1"/>
</dbReference>
<keyword evidence="4" id="KW-0732">Signal</keyword>
<reference evidence="10 11" key="1">
    <citation type="submission" date="2018-07" db="EMBL/GenBank/DDBJ databases">
        <title>Genomic Encyclopedia of Type Strains, Phase III (KMG-III): the genomes of soil and plant-associated and newly described type strains.</title>
        <authorList>
            <person name="Whitman W."/>
        </authorList>
    </citation>
    <scope>NUCLEOTIDE SEQUENCE [LARGE SCALE GENOMIC DNA]</scope>
    <source>
        <strain evidence="10 11">CECT 7287</strain>
    </source>
</reference>
<evidence type="ECO:0000259" key="8">
    <source>
        <dbReference type="Pfam" id="PF05504"/>
    </source>
</evidence>
<comment type="caution">
    <text evidence="10">The sequence shown here is derived from an EMBL/GenBank/DDBJ whole genome shotgun (WGS) entry which is preliminary data.</text>
</comment>
<keyword evidence="5" id="KW-0472">Membrane</keyword>
<dbReference type="RefSeq" id="WP_181917671.1">
    <property type="nucleotide sequence ID" value="NZ_QRDZ01000009.1"/>
</dbReference>
<comment type="subcellular location">
    <subcellularLocation>
        <location evidence="1">Membrane</location>
        <topology evidence="1">Lipid-anchor</topology>
    </subcellularLocation>
</comment>
<dbReference type="PROSITE" id="PS51257">
    <property type="entry name" value="PROKAR_LIPOPROTEIN"/>
    <property type="match status" value="1"/>
</dbReference>
<gene>
    <name evidence="10" type="ORF">DFP98_109137</name>
</gene>
<evidence type="ECO:0000256" key="3">
    <source>
        <dbReference type="ARBA" id="ARBA00022544"/>
    </source>
</evidence>
<evidence type="ECO:0000256" key="2">
    <source>
        <dbReference type="ARBA" id="ARBA00007886"/>
    </source>
</evidence>
<dbReference type="InterPro" id="IPR057336">
    <property type="entry name" value="GerAC_N"/>
</dbReference>